<dbReference type="Pfam" id="PF01555">
    <property type="entry name" value="N6_N4_Mtase"/>
    <property type="match status" value="1"/>
</dbReference>
<dbReference type="GO" id="GO:0032259">
    <property type="term" value="P:methylation"/>
    <property type="evidence" value="ECO:0007669"/>
    <property type="project" value="UniProtKB-KW"/>
</dbReference>
<name>A0A2Z4XZQ8_9GAMM</name>
<reference evidence="8 10" key="1">
    <citation type="submission" date="2017-06" db="EMBL/GenBank/DDBJ databases">
        <title>Complete genome of Francisella adeliensis.</title>
        <authorList>
            <person name="Vallesi A."/>
            <person name="Sjodin A."/>
        </authorList>
    </citation>
    <scope>NUCLEOTIDE SEQUENCE [LARGE SCALE GENOMIC DNA]</scope>
    <source>
        <strain evidence="8 10">FDC440</strain>
    </source>
</reference>
<dbReference type="PIRSF" id="PIRSF015855">
    <property type="entry name" value="TypeIII_Mtase_mKpnI"/>
    <property type="match status" value="1"/>
</dbReference>
<dbReference type="AlphaFoldDB" id="A0A2Z4XZQ8"/>
<keyword evidence="4 8" id="KW-0808">Transferase</keyword>
<gene>
    <name evidence="8" type="ORF">CDH04_06960</name>
    <name evidence="9" type="ORF">FZC43_06960</name>
</gene>
<proteinExistence type="inferred from homology"/>
<dbReference type="KEGG" id="fad:CDH04_06960"/>
<dbReference type="InterPro" id="IPR002052">
    <property type="entry name" value="DNA_methylase_N6_adenine_CS"/>
</dbReference>
<dbReference type="EMBL" id="CP043424">
    <property type="protein sequence ID" value="QIW12400.1"/>
    <property type="molecule type" value="Genomic_DNA"/>
</dbReference>
<evidence type="ECO:0000256" key="1">
    <source>
        <dbReference type="ARBA" id="ARBA00006594"/>
    </source>
</evidence>
<dbReference type="GO" id="GO:0008170">
    <property type="term" value="F:N-methyltransferase activity"/>
    <property type="evidence" value="ECO:0007669"/>
    <property type="project" value="InterPro"/>
</dbReference>
<evidence type="ECO:0000313" key="11">
    <source>
        <dbReference type="Proteomes" id="UP000681131"/>
    </source>
</evidence>
<dbReference type="GO" id="GO:0009007">
    <property type="term" value="F:site-specific DNA-methyltransferase (adenine-specific) activity"/>
    <property type="evidence" value="ECO:0007669"/>
    <property type="project" value="UniProtKB-EC"/>
</dbReference>
<dbReference type="InterPro" id="IPR029063">
    <property type="entry name" value="SAM-dependent_MTases_sf"/>
</dbReference>
<dbReference type="EC" id="2.1.1.72" evidence="2"/>
<dbReference type="Gene3D" id="3.40.50.150">
    <property type="entry name" value="Vaccinia Virus protein VP39"/>
    <property type="match status" value="1"/>
</dbReference>
<dbReference type="Proteomes" id="UP000251120">
    <property type="component" value="Chromosome"/>
</dbReference>
<accession>A0A2Z4XZQ8</accession>
<evidence type="ECO:0000256" key="4">
    <source>
        <dbReference type="ARBA" id="ARBA00022679"/>
    </source>
</evidence>
<evidence type="ECO:0000259" key="7">
    <source>
        <dbReference type="Pfam" id="PF01555"/>
    </source>
</evidence>
<evidence type="ECO:0000313" key="8">
    <source>
        <dbReference type="EMBL" id="AXA34156.1"/>
    </source>
</evidence>
<feature type="domain" description="DNA methylase N-4/N-6" evidence="7">
    <location>
        <begin position="126"/>
        <end position="433"/>
    </location>
</feature>
<evidence type="ECO:0000313" key="9">
    <source>
        <dbReference type="EMBL" id="QIW12400.1"/>
    </source>
</evidence>
<keyword evidence="3 8" id="KW-0489">Methyltransferase</keyword>
<dbReference type="PRINTS" id="PR00506">
    <property type="entry name" value="D21N6MTFRASE"/>
</dbReference>
<dbReference type="RefSeq" id="WP_112870334.1">
    <property type="nucleotide sequence ID" value="NZ_CP021781.1"/>
</dbReference>
<reference evidence="9 11" key="2">
    <citation type="submission" date="2019-08" db="EMBL/GenBank/DDBJ databases">
        <title>Complete genome sequences of Francisella adeliensis (FSC1325 and FSC1326).</title>
        <authorList>
            <person name="Ohrman C."/>
            <person name="Uneklint I."/>
            <person name="Vallesi A."/>
            <person name="Karlsson L."/>
            <person name="Sjodin A."/>
        </authorList>
    </citation>
    <scope>NUCLEOTIDE SEQUENCE [LARGE SCALE GENOMIC DNA]</scope>
    <source>
        <strain evidence="9 11">FSC1325</strain>
    </source>
</reference>
<comment type="catalytic activity">
    <reaction evidence="6">
        <text>a 2'-deoxyadenosine in DNA + S-adenosyl-L-methionine = an N(6)-methyl-2'-deoxyadenosine in DNA + S-adenosyl-L-homocysteine + H(+)</text>
        <dbReference type="Rhea" id="RHEA:15197"/>
        <dbReference type="Rhea" id="RHEA-COMP:12418"/>
        <dbReference type="Rhea" id="RHEA-COMP:12419"/>
        <dbReference type="ChEBI" id="CHEBI:15378"/>
        <dbReference type="ChEBI" id="CHEBI:57856"/>
        <dbReference type="ChEBI" id="CHEBI:59789"/>
        <dbReference type="ChEBI" id="CHEBI:90615"/>
        <dbReference type="ChEBI" id="CHEBI:90616"/>
        <dbReference type="EC" id="2.1.1.72"/>
    </reaction>
</comment>
<keyword evidence="5" id="KW-0949">S-adenosyl-L-methionine</keyword>
<evidence type="ECO:0000256" key="3">
    <source>
        <dbReference type="ARBA" id="ARBA00022603"/>
    </source>
</evidence>
<dbReference type="InterPro" id="IPR002295">
    <property type="entry name" value="N4/N6-MTase_EcoPI_Mod-like"/>
</dbReference>
<dbReference type="Proteomes" id="UP000681131">
    <property type="component" value="Chromosome"/>
</dbReference>
<protein>
    <recommendedName>
        <fullName evidence="2">site-specific DNA-methyltransferase (adenine-specific)</fullName>
        <ecNumber evidence="2">2.1.1.72</ecNumber>
    </recommendedName>
</protein>
<dbReference type="SUPFAM" id="SSF53335">
    <property type="entry name" value="S-adenosyl-L-methionine-dependent methyltransferases"/>
    <property type="match status" value="1"/>
</dbReference>
<sequence>MISKDKAHQSELNILDSSQVLVEDKNQIIEKLKQLLPDVINSDNQLNTQALQDVLDIANTTSNNQGYELTFAGKGIAKAKADEPTIKELKAELEQSKDFDNTENVVIRGDNIDTLKILKANYTNKIKMIYIDPPYNTKNENFVYNDNFKKSEAELIKEFGLAEETQNFLTNVYGTRSHSGWLSFMYPRLKIARELLKEDGVIFISIDDNEQANLKIMCDEIFGEENFEGHIHWRRRSNQPNDKTKMIGLVAEHILSYSKNSSHLKSTGVGKIALTGSFSNPDNDPNGAWASKPWKVGSDQNGSVYSITLPSGNLIEGEWMGDRNTYEKLISENKIYFSSENSLPRKKYYQKDRLEEGQCATNWWNHKLFGNNQEANSLMTELMNGKKNVFSNPKSTILITNLLNVGNVKNDIILDFFAGSGTTGDAVMKLNAEDGGKRKYILAQLDEPIDEKKEAYKFCKDNNFDPVISSITIERLNRAGEKIKADIQAEFDTENSKKKPNQEKLTELQEKLDNISKLDIGYKVFSLKDKPCLSEVTNDGGQVSFVPQNLRERTIDTLANMLCATCKPLHTKIETLIEDKLYKTDNEMYLLGNIDKSELNKYNDLKINVDGYSDLDLEHFLNLGVTDKDNVSVVY</sequence>
<organism evidence="8 10">
    <name type="scientific">Francisella adeliensis</name>
    <dbReference type="NCBI Taxonomy" id="2007306"/>
    <lineage>
        <taxon>Bacteria</taxon>
        <taxon>Pseudomonadati</taxon>
        <taxon>Pseudomonadota</taxon>
        <taxon>Gammaproteobacteria</taxon>
        <taxon>Thiotrichales</taxon>
        <taxon>Francisellaceae</taxon>
        <taxon>Francisella</taxon>
    </lineage>
</organism>
<evidence type="ECO:0000256" key="5">
    <source>
        <dbReference type="ARBA" id="ARBA00022691"/>
    </source>
</evidence>
<dbReference type="InterPro" id="IPR002941">
    <property type="entry name" value="DNA_methylase_N4/N6"/>
</dbReference>
<dbReference type="PROSITE" id="PS00092">
    <property type="entry name" value="N6_MTASE"/>
    <property type="match status" value="1"/>
</dbReference>
<comment type="similarity">
    <text evidence="1">Belongs to the N(4)/N(6)-methyltransferase family.</text>
</comment>
<dbReference type="GO" id="GO:0003677">
    <property type="term" value="F:DNA binding"/>
    <property type="evidence" value="ECO:0007669"/>
    <property type="project" value="InterPro"/>
</dbReference>
<keyword evidence="11" id="KW-1185">Reference proteome</keyword>
<evidence type="ECO:0000313" key="10">
    <source>
        <dbReference type="Proteomes" id="UP000251120"/>
    </source>
</evidence>
<dbReference type="REBASE" id="257802">
    <property type="entry name" value="M.Fsp440ORF6960P"/>
</dbReference>
<evidence type="ECO:0000256" key="2">
    <source>
        <dbReference type="ARBA" id="ARBA00011900"/>
    </source>
</evidence>
<evidence type="ECO:0000256" key="6">
    <source>
        <dbReference type="ARBA" id="ARBA00047942"/>
    </source>
</evidence>
<dbReference type="OrthoDB" id="9816043at2"/>
<dbReference type="EMBL" id="CP021781">
    <property type="protein sequence ID" value="AXA34156.1"/>
    <property type="molecule type" value="Genomic_DNA"/>
</dbReference>